<evidence type="ECO:0000313" key="2">
    <source>
        <dbReference type="EMBL" id="KAF4137352.1"/>
    </source>
</evidence>
<protein>
    <submittedName>
        <fullName evidence="2">Uncharacterized protein</fullName>
    </submittedName>
</protein>
<dbReference type="AlphaFoldDB" id="A0A8S9UCZ4"/>
<feature type="compositionally biased region" description="Basic and acidic residues" evidence="1">
    <location>
        <begin position="110"/>
        <end position="134"/>
    </location>
</feature>
<feature type="non-terminal residue" evidence="2">
    <location>
        <position position="1"/>
    </location>
</feature>
<reference evidence="2" key="1">
    <citation type="submission" date="2020-03" db="EMBL/GenBank/DDBJ databases">
        <title>Hybrid Assembly of Korean Phytophthora infestans isolates.</title>
        <authorList>
            <person name="Prokchorchik M."/>
            <person name="Lee Y."/>
            <person name="Seo J."/>
            <person name="Cho J.-H."/>
            <person name="Park Y.-E."/>
            <person name="Jang D.-C."/>
            <person name="Im J.-S."/>
            <person name="Choi J.-G."/>
            <person name="Park H.-J."/>
            <person name="Lee G.-B."/>
            <person name="Lee Y.-G."/>
            <person name="Hong S.-Y."/>
            <person name="Cho K."/>
            <person name="Sohn K.H."/>
        </authorList>
    </citation>
    <scope>NUCLEOTIDE SEQUENCE</scope>
    <source>
        <strain evidence="2">KR_2_A2</strain>
    </source>
</reference>
<name>A0A8S9UCZ4_PHYIN</name>
<feature type="compositionally biased region" description="Polar residues" evidence="1">
    <location>
        <begin position="139"/>
        <end position="151"/>
    </location>
</feature>
<dbReference type="EMBL" id="JAACNO010001833">
    <property type="protein sequence ID" value="KAF4137352.1"/>
    <property type="molecule type" value="Genomic_DNA"/>
</dbReference>
<proteinExistence type="predicted"/>
<evidence type="ECO:0000313" key="3">
    <source>
        <dbReference type="Proteomes" id="UP000704712"/>
    </source>
</evidence>
<evidence type="ECO:0000256" key="1">
    <source>
        <dbReference type="SAM" id="MobiDB-lite"/>
    </source>
</evidence>
<sequence>ECRTKRKNGSSELKQLRKFYREGKLDAHVNAFRAYIAIGGAVRAFIKQHYPSVKLSDEAIRLLRLKLPQSESNSSELTSLLSKAFTALLQGGRRRSEGCHVRAWPGLPRESSDAVEEKAAPMEAANAREEEHLDAGSAAEQTEPTPMNNDTADSDHSASEVIWIPPPRVAEAKLTLREALGDGDSSSSNEETEPTEALTAGNYYVRSITNSYIRDGRRVYKTKLVTPAIAVALPLKLQVHASAASPSPQISLVNTVTPKRTAPSYLIRFFSDVKTNGVSLLLSDCYSWQGLRPPPPPPPADAPGTRALLLRSLLVILLCGPPF</sequence>
<dbReference type="Proteomes" id="UP000704712">
    <property type="component" value="Unassembled WGS sequence"/>
</dbReference>
<gene>
    <name evidence="2" type="ORF">GN958_ATG13482</name>
</gene>
<comment type="caution">
    <text evidence="2">The sequence shown here is derived from an EMBL/GenBank/DDBJ whole genome shotgun (WGS) entry which is preliminary data.</text>
</comment>
<organism evidence="2 3">
    <name type="scientific">Phytophthora infestans</name>
    <name type="common">Potato late blight agent</name>
    <name type="synonym">Botrytis infestans</name>
    <dbReference type="NCBI Taxonomy" id="4787"/>
    <lineage>
        <taxon>Eukaryota</taxon>
        <taxon>Sar</taxon>
        <taxon>Stramenopiles</taxon>
        <taxon>Oomycota</taxon>
        <taxon>Peronosporomycetes</taxon>
        <taxon>Peronosporales</taxon>
        <taxon>Peronosporaceae</taxon>
        <taxon>Phytophthora</taxon>
    </lineage>
</organism>
<accession>A0A8S9UCZ4</accession>
<feature type="region of interest" description="Disordered" evidence="1">
    <location>
        <begin position="104"/>
        <end position="158"/>
    </location>
</feature>